<reference evidence="2" key="1">
    <citation type="submission" date="2015-12" db="EMBL/GenBank/DDBJ databases">
        <title>Gene expression during late stages of embryo sac development: a critical building block for successful pollen-pistil interactions.</title>
        <authorList>
            <person name="Liu Y."/>
            <person name="Joly V."/>
            <person name="Sabar M."/>
            <person name="Matton D.P."/>
        </authorList>
    </citation>
    <scope>NUCLEOTIDE SEQUENCE</scope>
</reference>
<feature type="compositionally biased region" description="Polar residues" evidence="1">
    <location>
        <begin position="52"/>
        <end position="62"/>
    </location>
</feature>
<organism evidence="2">
    <name type="scientific">Solanum chacoense</name>
    <name type="common">Chaco potato</name>
    <dbReference type="NCBI Taxonomy" id="4108"/>
    <lineage>
        <taxon>Eukaryota</taxon>
        <taxon>Viridiplantae</taxon>
        <taxon>Streptophyta</taxon>
        <taxon>Embryophyta</taxon>
        <taxon>Tracheophyta</taxon>
        <taxon>Spermatophyta</taxon>
        <taxon>Magnoliopsida</taxon>
        <taxon>eudicotyledons</taxon>
        <taxon>Gunneridae</taxon>
        <taxon>Pentapetalae</taxon>
        <taxon>asterids</taxon>
        <taxon>lamiids</taxon>
        <taxon>Solanales</taxon>
        <taxon>Solanaceae</taxon>
        <taxon>Solanoideae</taxon>
        <taxon>Solaneae</taxon>
        <taxon>Solanum</taxon>
    </lineage>
</organism>
<feature type="compositionally biased region" description="Low complexity" evidence="1">
    <location>
        <begin position="29"/>
        <end position="41"/>
    </location>
</feature>
<accession>A0A0V0H9K8</accession>
<protein>
    <submittedName>
        <fullName evidence="2">Putative ovule protein</fullName>
    </submittedName>
</protein>
<evidence type="ECO:0000313" key="2">
    <source>
        <dbReference type="EMBL" id="JAP16230.1"/>
    </source>
</evidence>
<name>A0A0V0H9K8_SOLCH</name>
<evidence type="ECO:0000256" key="1">
    <source>
        <dbReference type="SAM" id="MobiDB-lite"/>
    </source>
</evidence>
<dbReference type="AlphaFoldDB" id="A0A0V0H9K8"/>
<proteinExistence type="predicted"/>
<feature type="region of interest" description="Disordered" evidence="1">
    <location>
        <begin position="29"/>
        <end position="62"/>
    </location>
</feature>
<feature type="non-terminal residue" evidence="2">
    <location>
        <position position="1"/>
    </location>
</feature>
<sequence>CRHFCRRNHIYFLPHPSSSPPHTITNFLSSSNLHSNNNLSHPTTKSGHRTTRSGQNFRNPTPTTIFTPQIAYKYNFTPTSAVKHVEIHPKFA</sequence>
<dbReference type="EMBL" id="GEDG01024104">
    <property type="protein sequence ID" value="JAP16230.1"/>
    <property type="molecule type" value="Transcribed_RNA"/>
</dbReference>